<keyword evidence="5" id="KW-1185">Reference proteome</keyword>
<dbReference type="SMART" id="SM00448">
    <property type="entry name" value="REC"/>
    <property type="match status" value="1"/>
</dbReference>
<sequence>MADDRSLILVVDDESHIVHVVSLKLQNAGYRVITAEDGEEALALALEQRPALVITDYQMPMLSGLELCQQLKRDPRTSDTPALMLTARGFSIGEDVLKQTNIALVLSKPFSPREVLARVKELLGKQTNAEAVQAP</sequence>
<evidence type="ECO:0000259" key="3">
    <source>
        <dbReference type="PROSITE" id="PS50110"/>
    </source>
</evidence>
<evidence type="ECO:0000313" key="4">
    <source>
        <dbReference type="EMBL" id="MFA9476885.1"/>
    </source>
</evidence>
<comment type="caution">
    <text evidence="4">The sequence shown here is derived from an EMBL/GenBank/DDBJ whole genome shotgun (WGS) entry which is preliminary data.</text>
</comment>
<keyword evidence="1 2" id="KW-0597">Phosphoprotein</keyword>
<evidence type="ECO:0000313" key="5">
    <source>
        <dbReference type="Proteomes" id="UP001575105"/>
    </source>
</evidence>
<dbReference type="InterPro" id="IPR050595">
    <property type="entry name" value="Bact_response_regulator"/>
</dbReference>
<dbReference type="RefSeq" id="WP_425343810.1">
    <property type="nucleotide sequence ID" value="NZ_JBGUBD010000001.1"/>
</dbReference>
<organism evidence="4 5">
    <name type="scientific">Natronomicrosphaera hydrolytica</name>
    <dbReference type="NCBI Taxonomy" id="3242702"/>
    <lineage>
        <taxon>Bacteria</taxon>
        <taxon>Pseudomonadati</taxon>
        <taxon>Planctomycetota</taxon>
        <taxon>Phycisphaerae</taxon>
        <taxon>Phycisphaerales</taxon>
        <taxon>Phycisphaeraceae</taxon>
        <taxon>Natronomicrosphaera</taxon>
    </lineage>
</organism>
<dbReference type="InterPro" id="IPR011006">
    <property type="entry name" value="CheY-like_superfamily"/>
</dbReference>
<dbReference type="Proteomes" id="UP001575105">
    <property type="component" value="Unassembled WGS sequence"/>
</dbReference>
<evidence type="ECO:0000256" key="2">
    <source>
        <dbReference type="PROSITE-ProRule" id="PRU00169"/>
    </source>
</evidence>
<dbReference type="PROSITE" id="PS50110">
    <property type="entry name" value="RESPONSE_REGULATORY"/>
    <property type="match status" value="1"/>
</dbReference>
<dbReference type="EMBL" id="JBGUBD010000001">
    <property type="protein sequence ID" value="MFA9476885.1"/>
    <property type="molecule type" value="Genomic_DNA"/>
</dbReference>
<reference evidence="4 5" key="1">
    <citation type="submission" date="2024-08" db="EMBL/GenBank/DDBJ databases">
        <title>Whole-genome sequencing of halo(alkali)philic microorganisms from hypersaline lakes.</title>
        <authorList>
            <person name="Sorokin D.Y."/>
            <person name="Merkel A.Y."/>
            <person name="Messina E."/>
            <person name="Yakimov M."/>
        </authorList>
    </citation>
    <scope>NUCLEOTIDE SEQUENCE [LARGE SCALE GENOMIC DNA]</scope>
    <source>
        <strain evidence="4 5">AB-hyl4</strain>
    </source>
</reference>
<dbReference type="InterPro" id="IPR001789">
    <property type="entry name" value="Sig_transdc_resp-reg_receiver"/>
</dbReference>
<gene>
    <name evidence="4" type="ORF">ACERK3_01130</name>
</gene>
<dbReference type="SUPFAM" id="SSF52172">
    <property type="entry name" value="CheY-like"/>
    <property type="match status" value="1"/>
</dbReference>
<name>A0ABV4TZW4_9BACT</name>
<evidence type="ECO:0000256" key="1">
    <source>
        <dbReference type="ARBA" id="ARBA00022553"/>
    </source>
</evidence>
<feature type="modified residue" description="4-aspartylphosphate" evidence="2">
    <location>
        <position position="56"/>
    </location>
</feature>
<dbReference type="Gene3D" id="3.40.50.2300">
    <property type="match status" value="1"/>
</dbReference>
<accession>A0ABV4TZW4</accession>
<dbReference type="PANTHER" id="PTHR44591">
    <property type="entry name" value="STRESS RESPONSE REGULATOR PROTEIN 1"/>
    <property type="match status" value="1"/>
</dbReference>
<dbReference type="PANTHER" id="PTHR44591:SF22">
    <property type="entry name" value="CHEY SUBFAMILY"/>
    <property type="match status" value="1"/>
</dbReference>
<feature type="domain" description="Response regulatory" evidence="3">
    <location>
        <begin position="7"/>
        <end position="123"/>
    </location>
</feature>
<dbReference type="Pfam" id="PF00072">
    <property type="entry name" value="Response_reg"/>
    <property type="match status" value="1"/>
</dbReference>
<protein>
    <submittedName>
        <fullName evidence="4">Response regulator</fullName>
    </submittedName>
</protein>
<proteinExistence type="predicted"/>